<dbReference type="Proteomes" id="UP000887576">
    <property type="component" value="Unplaced"/>
</dbReference>
<dbReference type="WBParaSite" id="JU765_v2.g16882.t3">
    <property type="protein sequence ID" value="JU765_v2.g16882.t3"/>
    <property type="gene ID" value="JU765_v2.g16882"/>
</dbReference>
<accession>A0AC34QJ05</accession>
<reference evidence="2" key="1">
    <citation type="submission" date="2022-11" db="UniProtKB">
        <authorList>
            <consortium name="WormBaseParasite"/>
        </authorList>
    </citation>
    <scope>IDENTIFICATION</scope>
</reference>
<organism evidence="1 2">
    <name type="scientific">Panagrolaimus sp. JU765</name>
    <dbReference type="NCBI Taxonomy" id="591449"/>
    <lineage>
        <taxon>Eukaryota</taxon>
        <taxon>Metazoa</taxon>
        <taxon>Ecdysozoa</taxon>
        <taxon>Nematoda</taxon>
        <taxon>Chromadorea</taxon>
        <taxon>Rhabditida</taxon>
        <taxon>Tylenchina</taxon>
        <taxon>Panagrolaimomorpha</taxon>
        <taxon>Panagrolaimoidea</taxon>
        <taxon>Panagrolaimidae</taxon>
        <taxon>Panagrolaimus</taxon>
    </lineage>
</organism>
<name>A0AC34QJ05_9BILA</name>
<evidence type="ECO:0000313" key="2">
    <source>
        <dbReference type="WBParaSite" id="JU765_v2.g16882.t3"/>
    </source>
</evidence>
<protein>
    <submittedName>
        <fullName evidence="2">Uncharacterized protein</fullName>
    </submittedName>
</protein>
<evidence type="ECO:0000313" key="1">
    <source>
        <dbReference type="Proteomes" id="UP000887576"/>
    </source>
</evidence>
<proteinExistence type="predicted"/>
<sequence length="413" mass="46662">MNSTTTSWENSTNFTDNPGSFLDIHKKCMNVFPKSFLGWKVDATPFNNNSSRLSYYQFKNWKGFGGLFQHEFDETSRFQLFTVPRRDGSRYSMIRLQKRTSDSSFDIGILPALHLNYFYRIKNASKLFDSPLFRNWISQNLKVDVGGRLAITPKEAYGYVGLRVSTISQNLKVDVGGRLAITPKQAYGYVGLRVSTSNHEAAVVLSPDAITSSLLYSSDDAQYGITIDTIHGNSVATFGIKRKFPRLGFSNAFSCSTDGIVRCQFEQKLPLNIPLKFVVSYAFQIEEQKDALGIGMIIKMFPTKKTKLKFYNVRMPEPLQKAFQETAEAAIRKLPAEKWKMEIAKRIVEGMEKAPNTKDGPWHCAVGAKYTLNTTTNENAFFGHVMVGPYLHLIVWQTIEKTCVPEDPPLDEG</sequence>